<gene>
    <name evidence="2" type="ORF">C4886_01785</name>
</gene>
<dbReference type="InterPro" id="IPR025466">
    <property type="entry name" value="DUF4317"/>
</dbReference>
<dbReference type="AlphaFoldDB" id="A0A367G6L2"/>
<evidence type="ECO:0000313" key="3">
    <source>
        <dbReference type="Proteomes" id="UP000253208"/>
    </source>
</evidence>
<dbReference type="RefSeq" id="WP_114001531.1">
    <property type="nucleotide sequence ID" value="NZ_PSQG01000002.1"/>
</dbReference>
<dbReference type="Pfam" id="PF14199">
    <property type="entry name" value="DUF4317"/>
    <property type="match status" value="1"/>
</dbReference>
<dbReference type="Proteomes" id="UP000253208">
    <property type="component" value="Unassembled WGS sequence"/>
</dbReference>
<sequence length="404" mass="46102">MNKKEIAEIKKQFTPDRCSITRICGCYVDGEKNKKTELKEAFLSLSEEETFKYFDIFRKTLTGTIGKNLINMEFPLDQETEGGTQNFLMKLRKSKLTDDTLTEAFYDRIIENYDYGENYYIILIHAVYDIPGKSSDGAEMFDASDEIYDHILCSICPVKLSKAGLHYNAETNNIEDRIRDWLVEMPDWGFLFPQFNDRSTDIHGLLYYTKNAENLRSTMVEEVFGCTTPLSAGTQRDSFNALVEETLGDDCAYDTVLEIHEKLNDLIESQKDEPEPVVLTKSEVKRLFEECGVEDEKLQNFDEQYELAAGEKSALVASNITNTRKFEIKTPDVVIHVAPDRAELVETRIIDGRKCLVIPMESEIELNGIRVSTLNSVEDTSAEPLPVNDITDIDNSNTEEEIPF</sequence>
<evidence type="ECO:0000256" key="1">
    <source>
        <dbReference type="SAM" id="MobiDB-lite"/>
    </source>
</evidence>
<evidence type="ECO:0000313" key="2">
    <source>
        <dbReference type="EMBL" id="RCH46118.1"/>
    </source>
</evidence>
<accession>A0A367G6L2</accession>
<comment type="caution">
    <text evidence="2">The sequence shown here is derived from an EMBL/GenBank/DDBJ whole genome shotgun (WGS) entry which is preliminary data.</text>
</comment>
<name>A0A367G6L2_9FIRM</name>
<dbReference type="EMBL" id="PSQG01000002">
    <property type="protein sequence ID" value="RCH46118.1"/>
    <property type="molecule type" value="Genomic_DNA"/>
</dbReference>
<protein>
    <submittedName>
        <fullName evidence="2">DUF4317 domain-containing protein</fullName>
    </submittedName>
</protein>
<organism evidence="2 3">
    <name type="scientific">Blautia obeum</name>
    <dbReference type="NCBI Taxonomy" id="40520"/>
    <lineage>
        <taxon>Bacteria</taxon>
        <taxon>Bacillati</taxon>
        <taxon>Bacillota</taxon>
        <taxon>Clostridia</taxon>
        <taxon>Lachnospirales</taxon>
        <taxon>Lachnospiraceae</taxon>
        <taxon>Blautia</taxon>
    </lineage>
</organism>
<feature type="region of interest" description="Disordered" evidence="1">
    <location>
        <begin position="380"/>
        <end position="404"/>
    </location>
</feature>
<reference evidence="2 3" key="1">
    <citation type="submission" date="2018-02" db="EMBL/GenBank/DDBJ databases">
        <title>Complete genome sequencing of Faecalibacterium prausnitzii strains isolated from the human gut.</title>
        <authorList>
            <person name="Fitzgerald B.C."/>
            <person name="Shkoporov A.N."/>
            <person name="Ross P.R."/>
            <person name="Hill C."/>
        </authorList>
    </citation>
    <scope>NUCLEOTIDE SEQUENCE [LARGE SCALE GENOMIC DNA]</scope>
    <source>
        <strain evidence="2 3">APC942/31-1</strain>
    </source>
</reference>
<proteinExistence type="predicted"/>